<evidence type="ECO:0000313" key="1">
    <source>
        <dbReference type="EMBL" id="RFB88001.1"/>
    </source>
</evidence>
<protein>
    <submittedName>
        <fullName evidence="1">Uncharacterized protein</fullName>
    </submittedName>
</protein>
<organism evidence="1 2">
    <name type="scientific">Rhizobium leguminosarum bv. trifolii</name>
    <dbReference type="NCBI Taxonomy" id="386"/>
    <lineage>
        <taxon>Bacteria</taxon>
        <taxon>Pseudomonadati</taxon>
        <taxon>Pseudomonadota</taxon>
        <taxon>Alphaproteobacteria</taxon>
        <taxon>Hyphomicrobiales</taxon>
        <taxon>Rhizobiaceae</taxon>
        <taxon>Rhizobium/Agrobacterium group</taxon>
        <taxon>Rhizobium</taxon>
    </lineage>
</organism>
<dbReference type="AlphaFoldDB" id="A0A3E1B8I4"/>
<evidence type="ECO:0000313" key="2">
    <source>
        <dbReference type="Proteomes" id="UP000256748"/>
    </source>
</evidence>
<sequence>MAPIGESRTCLGRDAEKYQRFSAALEHDAEECARFSDDIMLQLFNVEQDDFRPTGPKIILF</sequence>
<dbReference type="EMBL" id="NAOO01000027">
    <property type="protein sequence ID" value="RFB88001.1"/>
    <property type="molecule type" value="Genomic_DNA"/>
</dbReference>
<gene>
    <name evidence="1" type="ORF">B5K10_20920</name>
</gene>
<accession>A0A3E1B8I4</accession>
<dbReference type="Proteomes" id="UP000256748">
    <property type="component" value="Unassembled WGS sequence"/>
</dbReference>
<comment type="caution">
    <text evidence="1">The sequence shown here is derived from an EMBL/GenBank/DDBJ whole genome shotgun (WGS) entry which is preliminary data.</text>
</comment>
<name>A0A3E1B8I4_RHILT</name>
<reference evidence="1 2" key="1">
    <citation type="submission" date="2017-03" db="EMBL/GenBank/DDBJ databases">
        <title>Genome analysis of Rhizobial strains effectives or ineffectives for nitrogen fixation isolated from bean seeds.</title>
        <authorList>
            <person name="Peralta H."/>
            <person name="Aguilar-Vera A."/>
            <person name="Mora Y."/>
            <person name="Vargas-Lagunas C."/>
            <person name="Girard L."/>
            <person name="Mora J."/>
        </authorList>
    </citation>
    <scope>NUCLEOTIDE SEQUENCE [LARGE SCALE GENOMIC DNA]</scope>
    <source>
        <strain evidence="1 2">CCGM5</strain>
    </source>
</reference>
<proteinExistence type="predicted"/>